<evidence type="ECO:0000313" key="2">
    <source>
        <dbReference type="WBParaSite" id="PTRK_0001539900.1"/>
    </source>
</evidence>
<name>A0A0N5A199_PARTI</name>
<organism evidence="1 2">
    <name type="scientific">Parastrongyloides trichosuri</name>
    <name type="common">Possum-specific nematode worm</name>
    <dbReference type="NCBI Taxonomy" id="131310"/>
    <lineage>
        <taxon>Eukaryota</taxon>
        <taxon>Metazoa</taxon>
        <taxon>Ecdysozoa</taxon>
        <taxon>Nematoda</taxon>
        <taxon>Chromadorea</taxon>
        <taxon>Rhabditida</taxon>
        <taxon>Tylenchina</taxon>
        <taxon>Panagrolaimomorpha</taxon>
        <taxon>Strongyloidoidea</taxon>
        <taxon>Strongyloididae</taxon>
        <taxon>Parastrongyloides</taxon>
    </lineage>
</organism>
<evidence type="ECO:0000313" key="1">
    <source>
        <dbReference type="Proteomes" id="UP000038045"/>
    </source>
</evidence>
<protein>
    <submittedName>
        <fullName evidence="2">EEV126</fullName>
    </submittedName>
</protein>
<proteinExistence type="predicted"/>
<dbReference type="Proteomes" id="UP000038045">
    <property type="component" value="Unplaced"/>
</dbReference>
<reference evidence="2" key="1">
    <citation type="submission" date="2017-02" db="UniProtKB">
        <authorList>
            <consortium name="WormBaseParasite"/>
        </authorList>
    </citation>
    <scope>IDENTIFICATION</scope>
</reference>
<dbReference type="AlphaFoldDB" id="A0A0N5A199"/>
<keyword evidence="1" id="KW-1185">Reference proteome</keyword>
<dbReference type="WBParaSite" id="PTRK_0001539900.1">
    <property type="protein sequence ID" value="PTRK_0001539900.1"/>
    <property type="gene ID" value="PTRK_0001539900"/>
</dbReference>
<accession>A0A0N5A199</accession>
<sequence>MSFTECSDSDLTSTISMPKNKKGFKRFFGIKYTSEKTDESEEEYVYEETSASTTVDTSESTTIDQKIKGKVKKYMNKYTIESFQNGGNLNKIINLSNIPEPNPESDEQLYYFKNSLVTKDILDAIIENDEIKKKEEIKNTGFTTLGSCTVLKKIVNQRDCSTCHEDCSSCYNSHVNKWYDKIIVSSDGENDSKTESNSLTYNSKFKDKYYVNLYCKPINLLDYGTDLFEVYNSVEKETQNSKMTKYTKIFNDEDFEFVNDSSCYYTKKEKKKSSKKTYVS</sequence>